<dbReference type="GO" id="GO:0045454">
    <property type="term" value="P:cell redox homeostasis"/>
    <property type="evidence" value="ECO:0007669"/>
    <property type="project" value="TreeGrafter"/>
</dbReference>
<feature type="region of interest" description="Disordered" evidence="12">
    <location>
        <begin position="1"/>
        <end position="29"/>
    </location>
</feature>
<dbReference type="AlphaFoldDB" id="A0A1I6QL88"/>
<evidence type="ECO:0000256" key="12">
    <source>
        <dbReference type="SAM" id="MobiDB-lite"/>
    </source>
</evidence>
<dbReference type="Proteomes" id="UP000198852">
    <property type="component" value="Unassembled WGS sequence"/>
</dbReference>
<dbReference type="PROSITE" id="PS51674">
    <property type="entry name" value="4FE4S_WBL"/>
    <property type="match status" value="1"/>
</dbReference>
<feature type="compositionally biased region" description="Basic and acidic residues" evidence="12">
    <location>
        <begin position="103"/>
        <end position="116"/>
    </location>
</feature>
<comment type="cofactor">
    <cofactor evidence="11">
        <name>[4Fe-4S] cluster</name>
        <dbReference type="ChEBI" id="CHEBI:49883"/>
    </cofactor>
    <text evidence="11">Binds 1 [4Fe-4S] cluster per subunit. Following nitrosylation of the [4Fe-4S] cluster binds 1 [4Fe-8(NO)] cluster per subunit.</text>
</comment>
<evidence type="ECO:0000256" key="8">
    <source>
        <dbReference type="ARBA" id="ARBA00023125"/>
    </source>
</evidence>
<evidence type="ECO:0000256" key="9">
    <source>
        <dbReference type="ARBA" id="ARBA00023157"/>
    </source>
</evidence>
<evidence type="ECO:0000256" key="11">
    <source>
        <dbReference type="HAMAP-Rule" id="MF_01479"/>
    </source>
</evidence>
<evidence type="ECO:0000256" key="1">
    <source>
        <dbReference type="ARBA" id="ARBA00004496"/>
    </source>
</evidence>
<dbReference type="EMBL" id="FOZX01000002">
    <property type="protein sequence ID" value="SFS53215.1"/>
    <property type="molecule type" value="Genomic_DNA"/>
</dbReference>
<dbReference type="GO" id="GO:0005737">
    <property type="term" value="C:cytoplasm"/>
    <property type="evidence" value="ECO:0007669"/>
    <property type="project" value="UniProtKB-SubCell"/>
</dbReference>
<keyword evidence="8 11" id="KW-0238">DNA-binding</keyword>
<dbReference type="GO" id="GO:0045892">
    <property type="term" value="P:negative regulation of DNA-templated transcription"/>
    <property type="evidence" value="ECO:0007669"/>
    <property type="project" value="TreeGrafter"/>
</dbReference>
<keyword evidence="7 11" id="KW-0805">Transcription regulation</keyword>
<dbReference type="HAMAP" id="MF_01479">
    <property type="entry name" value="WhiB"/>
    <property type="match status" value="1"/>
</dbReference>
<comment type="function">
    <text evidence="11">Acts as a transcriptional regulator. Probably redox-responsive. The apo- but not holo-form probably binds DNA.</text>
</comment>
<dbReference type="PANTHER" id="PTHR38839">
    <property type="entry name" value="TRANSCRIPTIONAL REGULATOR WHID-RELATED"/>
    <property type="match status" value="1"/>
</dbReference>
<evidence type="ECO:0000256" key="4">
    <source>
        <dbReference type="ARBA" id="ARBA00022723"/>
    </source>
</evidence>
<dbReference type="InterPro" id="IPR003482">
    <property type="entry name" value="Whib"/>
</dbReference>
<keyword evidence="3 11" id="KW-0004">4Fe-4S</keyword>
<evidence type="ECO:0000256" key="5">
    <source>
        <dbReference type="ARBA" id="ARBA00023004"/>
    </source>
</evidence>
<evidence type="ECO:0000256" key="2">
    <source>
        <dbReference type="ARBA" id="ARBA00006597"/>
    </source>
</evidence>
<comment type="similarity">
    <text evidence="2 11">Belongs to the WhiB family.</text>
</comment>
<dbReference type="GO" id="GO:0047134">
    <property type="term" value="F:protein-disulfide reductase [NAD(P)H] activity"/>
    <property type="evidence" value="ECO:0007669"/>
    <property type="project" value="TreeGrafter"/>
</dbReference>
<dbReference type="STRING" id="95161.SAMN05660874_01570"/>
<evidence type="ECO:0000259" key="13">
    <source>
        <dbReference type="PROSITE" id="PS51674"/>
    </source>
</evidence>
<dbReference type="GO" id="GO:0051539">
    <property type="term" value="F:4 iron, 4 sulfur cluster binding"/>
    <property type="evidence" value="ECO:0007669"/>
    <property type="project" value="UniProtKB-UniRule"/>
</dbReference>
<keyword evidence="5 11" id="KW-0408">Iron</keyword>
<feature type="binding site" evidence="11">
    <location>
        <position position="55"/>
    </location>
    <ligand>
        <name>[4Fe-4S] cluster</name>
        <dbReference type="ChEBI" id="CHEBI:49883"/>
    </ligand>
</feature>
<evidence type="ECO:0000256" key="3">
    <source>
        <dbReference type="ARBA" id="ARBA00022485"/>
    </source>
</evidence>
<feature type="binding site" evidence="11">
    <location>
        <position position="64"/>
    </location>
    <ligand>
        <name>[4Fe-4S] cluster</name>
        <dbReference type="ChEBI" id="CHEBI:49883"/>
    </ligand>
</feature>
<comment type="PTM">
    <text evidence="11">The Fe-S cluster can be nitrosylated by nitric oxide (NO).</text>
</comment>
<evidence type="ECO:0000256" key="6">
    <source>
        <dbReference type="ARBA" id="ARBA00023014"/>
    </source>
</evidence>
<keyword evidence="11" id="KW-0963">Cytoplasm</keyword>
<evidence type="ECO:0000256" key="7">
    <source>
        <dbReference type="ARBA" id="ARBA00023015"/>
    </source>
</evidence>
<keyword evidence="4 11" id="KW-0479">Metal-binding</keyword>
<gene>
    <name evidence="11" type="primary">whiB</name>
    <name evidence="14" type="ORF">SAMN05660874_01570</name>
</gene>
<keyword evidence="10 11" id="KW-0804">Transcription</keyword>
<dbReference type="GO" id="GO:0046872">
    <property type="term" value="F:metal ion binding"/>
    <property type="evidence" value="ECO:0007669"/>
    <property type="project" value="UniProtKB-KW"/>
</dbReference>
<sequence>MFTASVPIPESAVDSQFEPEQPSASSLQRRLPCRRDPDLWFAENPSDLEQAKVLCSDCPIKTECLAGALDRCEPWGVWGGEIFERGEVVARKRRRGRPRKHPRPEETGPSKQERAA</sequence>
<comment type="PTM">
    <text evidence="11">Upon Fe-S cluster removal intramolecular disulfide bonds are formed.</text>
</comment>
<dbReference type="RefSeq" id="WP_093414976.1">
    <property type="nucleotide sequence ID" value="NZ_FOZX01000002.1"/>
</dbReference>
<organism evidence="14 15">
    <name type="scientific">Saccharopolyspora flava</name>
    <dbReference type="NCBI Taxonomy" id="95161"/>
    <lineage>
        <taxon>Bacteria</taxon>
        <taxon>Bacillati</taxon>
        <taxon>Actinomycetota</taxon>
        <taxon>Actinomycetes</taxon>
        <taxon>Pseudonocardiales</taxon>
        <taxon>Pseudonocardiaceae</taxon>
        <taxon>Saccharopolyspora</taxon>
    </lineage>
</organism>
<protein>
    <recommendedName>
        <fullName evidence="11">Transcriptional regulator WhiB</fullName>
    </recommendedName>
</protein>
<evidence type="ECO:0000313" key="14">
    <source>
        <dbReference type="EMBL" id="SFS53215.1"/>
    </source>
</evidence>
<name>A0A1I6QL88_9PSEU</name>
<proteinExistence type="inferred from homology"/>
<feature type="compositionally biased region" description="Basic residues" evidence="12">
    <location>
        <begin position="91"/>
        <end position="102"/>
    </location>
</feature>
<dbReference type="Pfam" id="PF02467">
    <property type="entry name" value="Whib"/>
    <property type="match status" value="1"/>
</dbReference>
<reference evidence="15" key="1">
    <citation type="submission" date="2016-10" db="EMBL/GenBank/DDBJ databases">
        <authorList>
            <person name="Varghese N."/>
            <person name="Submissions S."/>
        </authorList>
    </citation>
    <scope>NUCLEOTIDE SEQUENCE [LARGE SCALE GENOMIC DNA]</scope>
    <source>
        <strain evidence="15">DSM 44771</strain>
    </source>
</reference>
<accession>A0A1I6QL88</accession>
<dbReference type="GO" id="GO:0003677">
    <property type="term" value="F:DNA binding"/>
    <property type="evidence" value="ECO:0007669"/>
    <property type="project" value="UniProtKB-UniRule"/>
</dbReference>
<dbReference type="InterPro" id="IPR034768">
    <property type="entry name" value="4FE4S_WBL"/>
</dbReference>
<feature type="domain" description="4Fe-4S Wbl-type" evidence="13">
    <location>
        <begin position="32"/>
        <end position="88"/>
    </location>
</feature>
<evidence type="ECO:0000313" key="15">
    <source>
        <dbReference type="Proteomes" id="UP000198852"/>
    </source>
</evidence>
<keyword evidence="6 11" id="KW-0411">Iron-sulfur</keyword>
<keyword evidence="15" id="KW-1185">Reference proteome</keyword>
<dbReference type="GO" id="GO:0035731">
    <property type="term" value="F:dinitrosyl-iron complex binding"/>
    <property type="evidence" value="ECO:0007669"/>
    <property type="project" value="UniProtKB-UniRule"/>
</dbReference>
<comment type="subcellular location">
    <subcellularLocation>
        <location evidence="1 11">Cytoplasm</location>
    </subcellularLocation>
</comment>
<feature type="binding site" evidence="11">
    <location>
        <position position="33"/>
    </location>
    <ligand>
        <name>[4Fe-4S] cluster</name>
        <dbReference type="ChEBI" id="CHEBI:49883"/>
    </ligand>
</feature>
<keyword evidence="9 11" id="KW-1015">Disulfide bond</keyword>
<evidence type="ECO:0000256" key="10">
    <source>
        <dbReference type="ARBA" id="ARBA00023163"/>
    </source>
</evidence>
<feature type="region of interest" description="Disordered" evidence="12">
    <location>
        <begin position="89"/>
        <end position="116"/>
    </location>
</feature>
<dbReference type="OrthoDB" id="5244115at2"/>
<dbReference type="PANTHER" id="PTHR38839:SF2">
    <property type="entry name" value="TRANSCRIPTIONAL REGULATOR WHIB7-RELATED"/>
    <property type="match status" value="1"/>
</dbReference>
<feature type="binding site" evidence="11">
    <location>
        <position position="58"/>
    </location>
    <ligand>
        <name>[4Fe-4S] cluster</name>
        <dbReference type="ChEBI" id="CHEBI:49883"/>
    </ligand>
</feature>